<gene>
    <name evidence="1" type="ORF">RHGRI_010156</name>
</gene>
<keyword evidence="2" id="KW-1185">Reference proteome</keyword>
<sequence length="125" mass="14120">MASIFHVLNVWVAHHVPCWSCTESIAFLGTHSTMDRLYSWGLGVDRRCILCHIDRPGFGLARELEWVCAHGHGHSCSNRVCKIQLQGLCILDPALGSLIVDEVRDCLCSWRNLKPLDVERILARN</sequence>
<name>A0AAV6KI69_9ERIC</name>
<evidence type="ECO:0000313" key="1">
    <source>
        <dbReference type="EMBL" id="KAG5551974.1"/>
    </source>
</evidence>
<organism evidence="1 2">
    <name type="scientific">Rhododendron griersonianum</name>
    <dbReference type="NCBI Taxonomy" id="479676"/>
    <lineage>
        <taxon>Eukaryota</taxon>
        <taxon>Viridiplantae</taxon>
        <taxon>Streptophyta</taxon>
        <taxon>Embryophyta</taxon>
        <taxon>Tracheophyta</taxon>
        <taxon>Spermatophyta</taxon>
        <taxon>Magnoliopsida</taxon>
        <taxon>eudicotyledons</taxon>
        <taxon>Gunneridae</taxon>
        <taxon>Pentapetalae</taxon>
        <taxon>asterids</taxon>
        <taxon>Ericales</taxon>
        <taxon>Ericaceae</taxon>
        <taxon>Ericoideae</taxon>
        <taxon>Rhodoreae</taxon>
        <taxon>Rhododendron</taxon>
    </lineage>
</organism>
<dbReference type="EMBL" id="JACTNZ010000004">
    <property type="protein sequence ID" value="KAG5551974.1"/>
    <property type="molecule type" value="Genomic_DNA"/>
</dbReference>
<comment type="caution">
    <text evidence="1">The sequence shown here is derived from an EMBL/GenBank/DDBJ whole genome shotgun (WGS) entry which is preliminary data.</text>
</comment>
<protein>
    <submittedName>
        <fullName evidence="1">Uncharacterized protein</fullName>
    </submittedName>
</protein>
<reference evidence="1" key="1">
    <citation type="submission" date="2020-08" db="EMBL/GenBank/DDBJ databases">
        <title>Plant Genome Project.</title>
        <authorList>
            <person name="Zhang R.-G."/>
        </authorList>
    </citation>
    <scope>NUCLEOTIDE SEQUENCE</scope>
    <source>
        <strain evidence="1">WSP0</strain>
        <tissue evidence="1">Leaf</tissue>
    </source>
</reference>
<dbReference type="Proteomes" id="UP000823749">
    <property type="component" value="Chromosome 4"/>
</dbReference>
<proteinExistence type="predicted"/>
<dbReference type="AlphaFoldDB" id="A0AAV6KI69"/>
<evidence type="ECO:0000313" key="2">
    <source>
        <dbReference type="Proteomes" id="UP000823749"/>
    </source>
</evidence>
<accession>A0AAV6KI69</accession>